<dbReference type="Pfam" id="PF02492">
    <property type="entry name" value="cobW"/>
    <property type="match status" value="1"/>
</dbReference>
<dbReference type="SUPFAM" id="SSF90002">
    <property type="entry name" value="Hypothetical protein YjiA, C-terminal domain"/>
    <property type="match status" value="1"/>
</dbReference>
<dbReference type="AlphaFoldDB" id="A0A9X2T1J3"/>
<protein>
    <submittedName>
        <fullName evidence="8">GTP-binding protein</fullName>
    </submittedName>
</protein>
<evidence type="ECO:0000256" key="4">
    <source>
        <dbReference type="ARBA" id="ARBA00034320"/>
    </source>
</evidence>
<dbReference type="InterPro" id="IPR011629">
    <property type="entry name" value="CobW-like_C"/>
</dbReference>
<organism evidence="8 9">
    <name type="scientific">Ancylobacter mangrovi</name>
    <dbReference type="NCBI Taxonomy" id="2972472"/>
    <lineage>
        <taxon>Bacteria</taxon>
        <taxon>Pseudomonadati</taxon>
        <taxon>Pseudomonadota</taxon>
        <taxon>Alphaproteobacteria</taxon>
        <taxon>Hyphomicrobiales</taxon>
        <taxon>Xanthobacteraceae</taxon>
        <taxon>Ancylobacter</taxon>
    </lineage>
</organism>
<accession>A0A9X2T1J3</accession>
<dbReference type="Gene3D" id="3.30.1220.10">
    <property type="entry name" value="CobW-like, C-terminal domain"/>
    <property type="match status" value="1"/>
</dbReference>
<evidence type="ECO:0000256" key="5">
    <source>
        <dbReference type="ARBA" id="ARBA00045658"/>
    </source>
</evidence>
<dbReference type="InterPro" id="IPR027417">
    <property type="entry name" value="P-loop_NTPase"/>
</dbReference>
<evidence type="ECO:0000313" key="8">
    <source>
        <dbReference type="EMBL" id="MCS0494752.1"/>
    </source>
</evidence>
<dbReference type="Gene3D" id="3.40.50.300">
    <property type="entry name" value="P-loop containing nucleotide triphosphate hydrolases"/>
    <property type="match status" value="1"/>
</dbReference>
<comment type="function">
    <text evidence="5">Zinc chaperone that directly transfers zinc cofactor to target proteins, thereby activating them. Zinc is transferred from the CXCC motif in the GTPase domain to the zinc binding site in target proteins in a process requiring GTP hydrolysis.</text>
</comment>
<reference evidence="8" key="1">
    <citation type="submission" date="2022-08" db="EMBL/GenBank/DDBJ databases">
        <authorList>
            <person name="Li F."/>
        </authorList>
    </citation>
    <scope>NUCLEOTIDE SEQUENCE</scope>
    <source>
        <strain evidence="8">MQZ15Z-1</strain>
    </source>
</reference>
<dbReference type="Pfam" id="PF07683">
    <property type="entry name" value="CobW_C"/>
    <property type="match status" value="1"/>
</dbReference>
<evidence type="ECO:0000259" key="7">
    <source>
        <dbReference type="SMART" id="SM00833"/>
    </source>
</evidence>
<dbReference type="RefSeq" id="WP_258731786.1">
    <property type="nucleotide sequence ID" value="NZ_JANTHZ010000002.1"/>
</dbReference>
<dbReference type="Proteomes" id="UP001151088">
    <property type="component" value="Unassembled WGS sequence"/>
</dbReference>
<comment type="similarity">
    <text evidence="4">Belongs to the SIMIBI class G3E GTPase family. ZNG1 subfamily.</text>
</comment>
<dbReference type="InterPro" id="IPR036627">
    <property type="entry name" value="CobW-likC_sf"/>
</dbReference>
<dbReference type="InterPro" id="IPR051316">
    <property type="entry name" value="Zinc-reg_GTPase_activator"/>
</dbReference>
<comment type="caution">
    <text evidence="8">The sequence shown here is derived from an EMBL/GenBank/DDBJ whole genome shotgun (WGS) entry which is preliminary data.</text>
</comment>
<comment type="catalytic activity">
    <reaction evidence="6">
        <text>GTP + H2O = GDP + phosphate + H(+)</text>
        <dbReference type="Rhea" id="RHEA:19669"/>
        <dbReference type="ChEBI" id="CHEBI:15377"/>
        <dbReference type="ChEBI" id="CHEBI:15378"/>
        <dbReference type="ChEBI" id="CHEBI:37565"/>
        <dbReference type="ChEBI" id="CHEBI:43474"/>
        <dbReference type="ChEBI" id="CHEBI:58189"/>
    </reaction>
    <physiologicalReaction direction="left-to-right" evidence="6">
        <dbReference type="Rhea" id="RHEA:19670"/>
    </physiologicalReaction>
</comment>
<evidence type="ECO:0000256" key="1">
    <source>
        <dbReference type="ARBA" id="ARBA00022741"/>
    </source>
</evidence>
<sequence>MAPVPVTVLTGFLGSGKTTLLNRLLAAPDMAETAVIINEFGAIALDHLLVEQAIENTITLQSGCVCCTIRGDLVDTLLSLHERSARGEIPRIARVVVETTGLAEPGAIIQTLTEDRVLTPLFRLHGVVTTLDAVNGAAQLARYAEAVKQIAAASLVLLTKTDLAGEGEVAALKEDVARLNPTALIEAAVSGDIAPDRVFDGPAWEPGDHDPQWLPATPFGNARPVAVAPSHRGRMRYRDTPTVEAVCLTLDDPVSPEALSLWLFSLVSLRAADLLRLKGLVNLAGHGQPVAVHGVQHLIHPLRELADWPDDDRRTRLVVIGRDLPAAGLRESLMAAVHAHPAREAA</sequence>
<evidence type="ECO:0000256" key="6">
    <source>
        <dbReference type="ARBA" id="ARBA00049117"/>
    </source>
</evidence>
<dbReference type="GO" id="GO:0005737">
    <property type="term" value="C:cytoplasm"/>
    <property type="evidence" value="ECO:0007669"/>
    <property type="project" value="TreeGrafter"/>
</dbReference>
<dbReference type="CDD" id="cd03112">
    <property type="entry name" value="CobW-like"/>
    <property type="match status" value="1"/>
</dbReference>
<keyword evidence="9" id="KW-1185">Reference proteome</keyword>
<dbReference type="SUPFAM" id="SSF52540">
    <property type="entry name" value="P-loop containing nucleoside triphosphate hydrolases"/>
    <property type="match status" value="1"/>
</dbReference>
<gene>
    <name evidence="8" type="ORF">NVS89_06550</name>
</gene>
<dbReference type="PANTHER" id="PTHR13748:SF62">
    <property type="entry name" value="COBW DOMAIN-CONTAINING PROTEIN"/>
    <property type="match status" value="1"/>
</dbReference>
<dbReference type="GO" id="GO:0000166">
    <property type="term" value="F:nucleotide binding"/>
    <property type="evidence" value="ECO:0007669"/>
    <property type="project" value="UniProtKB-KW"/>
</dbReference>
<dbReference type="PANTHER" id="PTHR13748">
    <property type="entry name" value="COBW-RELATED"/>
    <property type="match status" value="1"/>
</dbReference>
<dbReference type="EMBL" id="JANTHZ010000002">
    <property type="protein sequence ID" value="MCS0494752.1"/>
    <property type="molecule type" value="Genomic_DNA"/>
</dbReference>
<keyword evidence="2" id="KW-0378">Hydrolase</keyword>
<evidence type="ECO:0000256" key="3">
    <source>
        <dbReference type="ARBA" id="ARBA00023186"/>
    </source>
</evidence>
<dbReference type="InterPro" id="IPR003495">
    <property type="entry name" value="CobW/HypB/UreG_nucleotide-bd"/>
</dbReference>
<keyword evidence="1" id="KW-0547">Nucleotide-binding</keyword>
<evidence type="ECO:0000313" key="9">
    <source>
        <dbReference type="Proteomes" id="UP001151088"/>
    </source>
</evidence>
<name>A0A9X2T1J3_9HYPH</name>
<feature type="domain" description="CobW C-terminal" evidence="7">
    <location>
        <begin position="243"/>
        <end position="337"/>
    </location>
</feature>
<dbReference type="SMART" id="SM00833">
    <property type="entry name" value="CobW_C"/>
    <property type="match status" value="1"/>
</dbReference>
<keyword evidence="3" id="KW-0143">Chaperone</keyword>
<dbReference type="GO" id="GO:0016787">
    <property type="term" value="F:hydrolase activity"/>
    <property type="evidence" value="ECO:0007669"/>
    <property type="project" value="UniProtKB-KW"/>
</dbReference>
<evidence type="ECO:0000256" key="2">
    <source>
        <dbReference type="ARBA" id="ARBA00022801"/>
    </source>
</evidence>
<proteinExistence type="inferred from homology"/>